<dbReference type="EMBL" id="NIZV01000005">
    <property type="protein sequence ID" value="RSM20519.1"/>
    <property type="molecule type" value="Genomic_DNA"/>
</dbReference>
<organism evidence="2 3">
    <name type="scientific">Fusarium ambrosium</name>
    <dbReference type="NCBI Taxonomy" id="131363"/>
    <lineage>
        <taxon>Eukaryota</taxon>
        <taxon>Fungi</taxon>
        <taxon>Dikarya</taxon>
        <taxon>Ascomycota</taxon>
        <taxon>Pezizomycotina</taxon>
        <taxon>Sordariomycetes</taxon>
        <taxon>Hypocreomycetidae</taxon>
        <taxon>Hypocreales</taxon>
        <taxon>Nectriaceae</taxon>
        <taxon>Fusarium</taxon>
        <taxon>Fusarium solani species complex</taxon>
    </lineage>
</organism>
<gene>
    <name evidence="2" type="ORF">CDV31_000745</name>
</gene>
<reference evidence="2 3" key="1">
    <citation type="submission" date="2017-06" db="EMBL/GenBank/DDBJ databases">
        <title>Cmopartive genomic analysis of Ambrosia Fusariam Clade fungi.</title>
        <authorList>
            <person name="Stajich J.E."/>
            <person name="Carrillo J."/>
            <person name="Kijimoto T."/>
            <person name="Eskalen A."/>
            <person name="O'Donnell K."/>
            <person name="Kasson M."/>
        </authorList>
    </citation>
    <scope>NUCLEOTIDE SEQUENCE [LARGE SCALE GENOMIC DNA]</scope>
    <source>
        <strain evidence="2 3">NRRL 20438</strain>
    </source>
</reference>
<comment type="caution">
    <text evidence="2">The sequence shown here is derived from an EMBL/GenBank/DDBJ whole genome shotgun (WGS) entry which is preliminary data.</text>
</comment>
<evidence type="ECO:0000313" key="3">
    <source>
        <dbReference type="Proteomes" id="UP000288429"/>
    </source>
</evidence>
<evidence type="ECO:0000256" key="1">
    <source>
        <dbReference type="SAM" id="MobiDB-lite"/>
    </source>
</evidence>
<keyword evidence="3" id="KW-1185">Reference proteome</keyword>
<feature type="region of interest" description="Disordered" evidence="1">
    <location>
        <begin position="1"/>
        <end position="54"/>
    </location>
</feature>
<sequence length="54" mass="5967">EPSVQTQTGYGQAQGNLQDNWFPAGTWDPVTGNKSKSEPAGSKADVSIWDNEWW</sequence>
<protein>
    <submittedName>
        <fullName evidence="2">Uncharacterized protein</fullName>
    </submittedName>
</protein>
<evidence type="ECO:0000313" key="2">
    <source>
        <dbReference type="EMBL" id="RSM20519.1"/>
    </source>
</evidence>
<feature type="compositionally biased region" description="Polar residues" evidence="1">
    <location>
        <begin position="1"/>
        <end position="19"/>
    </location>
</feature>
<dbReference type="AlphaFoldDB" id="A0A428V1U9"/>
<accession>A0A428V1U9</accession>
<dbReference type="Proteomes" id="UP000288429">
    <property type="component" value="Unassembled WGS sequence"/>
</dbReference>
<proteinExistence type="predicted"/>
<feature type="non-terminal residue" evidence="2">
    <location>
        <position position="1"/>
    </location>
</feature>
<name>A0A428V1U9_9HYPO</name>